<evidence type="ECO:0000313" key="9">
    <source>
        <dbReference type="EMBL" id="KFZ38617.1"/>
    </source>
</evidence>
<dbReference type="CDD" id="cd08010">
    <property type="entry name" value="MltG_like"/>
    <property type="match status" value="1"/>
</dbReference>
<dbReference type="NCBIfam" id="TIGR00247">
    <property type="entry name" value="endolytic transglycosylase MltG"/>
    <property type="match status" value="1"/>
</dbReference>
<keyword evidence="8" id="KW-0732">Signal</keyword>
<dbReference type="Pfam" id="PF02618">
    <property type="entry name" value="YceG"/>
    <property type="match status" value="1"/>
</dbReference>
<evidence type="ECO:0000256" key="8">
    <source>
        <dbReference type="SAM" id="SignalP"/>
    </source>
</evidence>
<dbReference type="Proteomes" id="UP000029264">
    <property type="component" value="Unassembled WGS sequence"/>
</dbReference>
<dbReference type="PANTHER" id="PTHR30518">
    <property type="entry name" value="ENDOLYTIC MUREIN TRANSGLYCOSYLASE"/>
    <property type="match status" value="1"/>
</dbReference>
<dbReference type="eggNOG" id="COG1559">
    <property type="taxonomic scope" value="Bacteria"/>
</dbReference>
<dbReference type="RefSeq" id="WP_037439932.1">
    <property type="nucleotide sequence ID" value="NZ_JPEO01000002.1"/>
</dbReference>
<feature type="site" description="Important for catalytic activity" evidence="7">
    <location>
        <position position="219"/>
    </location>
</feature>
<evidence type="ECO:0000256" key="1">
    <source>
        <dbReference type="ARBA" id="ARBA00022475"/>
    </source>
</evidence>
<keyword evidence="5 7" id="KW-0456">Lyase</keyword>
<keyword evidence="4 7" id="KW-0472">Membrane</keyword>
<dbReference type="GO" id="GO:0009252">
    <property type="term" value="P:peptidoglycan biosynthetic process"/>
    <property type="evidence" value="ECO:0007669"/>
    <property type="project" value="UniProtKB-UniRule"/>
</dbReference>
<dbReference type="GO" id="GO:0005886">
    <property type="term" value="C:plasma membrane"/>
    <property type="evidence" value="ECO:0007669"/>
    <property type="project" value="UniProtKB-UniRule"/>
</dbReference>
<evidence type="ECO:0000256" key="7">
    <source>
        <dbReference type="HAMAP-Rule" id="MF_02065"/>
    </source>
</evidence>
<proteinExistence type="inferred from homology"/>
<dbReference type="PANTHER" id="PTHR30518:SF2">
    <property type="entry name" value="ENDOLYTIC MUREIN TRANSGLYCOSYLASE"/>
    <property type="match status" value="1"/>
</dbReference>
<dbReference type="EMBL" id="JPEO01000002">
    <property type="protein sequence ID" value="KFZ38617.1"/>
    <property type="molecule type" value="Genomic_DNA"/>
</dbReference>
<comment type="caution">
    <text evidence="9">The sequence shown here is derived from an EMBL/GenBank/DDBJ whole genome shotgun (WGS) entry which is preliminary data.</text>
</comment>
<feature type="chain" id="PRO_5001899355" description="Endolytic murein transglycosylase" evidence="8">
    <location>
        <begin position="20"/>
        <end position="335"/>
    </location>
</feature>
<evidence type="ECO:0000256" key="5">
    <source>
        <dbReference type="ARBA" id="ARBA00023239"/>
    </source>
</evidence>
<comment type="similarity">
    <text evidence="7">Belongs to the transglycosylase MltG family.</text>
</comment>
<feature type="signal peptide" evidence="8">
    <location>
        <begin position="1"/>
        <end position="19"/>
    </location>
</feature>
<evidence type="ECO:0000256" key="4">
    <source>
        <dbReference type="ARBA" id="ARBA00023136"/>
    </source>
</evidence>
<sequence>MRKWMLRLLGMLFTLAAIAAGTGFWALQQTNLLAEQSLAVTQAKELPLERGVSFRKLGKMLAADALIDYDWRWKLLGKLHPELTQIRSGLYEIKPSDSVTSLLQRLTSGDEKRFVLTLIEGKTIQEWLQYLQTVPHLHVDNDVFNRVLQAQGDESNLPEGKFFPDTYQYRASTTIESILTQSYQKMQQQLDAIWQQRDSDLPLESPYQLLTLASIIEKETGQESERPTIAAVFVNRLRKGMRLQTDPTVIYGMGERFDGNIRRQDLREATPFNTYVIRGLPPTPIAAPGRESLLAAAHPAEVKYLYFVSRNDGSHLFSSTLAEHNRAVDKYQRNR</sequence>
<dbReference type="GO" id="GO:0008932">
    <property type="term" value="F:lytic endotransglycosylase activity"/>
    <property type="evidence" value="ECO:0007669"/>
    <property type="project" value="UniProtKB-UniRule"/>
</dbReference>
<accession>A0A094JHA3</accession>
<comment type="function">
    <text evidence="7">Functions as a peptidoglycan terminase that cleaves nascent peptidoglycan strands endolytically to terminate their elongation.</text>
</comment>
<evidence type="ECO:0000256" key="3">
    <source>
        <dbReference type="ARBA" id="ARBA00022989"/>
    </source>
</evidence>
<name>A0A094JHA3_9GAMM</name>
<gene>
    <name evidence="7" type="primary">mltG</name>
    <name evidence="9" type="ORF">HR45_04115</name>
</gene>
<keyword evidence="6 7" id="KW-0961">Cell wall biogenesis/degradation</keyword>
<keyword evidence="10" id="KW-1185">Reference proteome</keyword>
<evidence type="ECO:0000313" key="10">
    <source>
        <dbReference type="Proteomes" id="UP000029264"/>
    </source>
</evidence>
<organism evidence="9 10">
    <name type="scientific">Shewanella mangrovi</name>
    <dbReference type="NCBI Taxonomy" id="1515746"/>
    <lineage>
        <taxon>Bacteria</taxon>
        <taxon>Pseudomonadati</taxon>
        <taxon>Pseudomonadota</taxon>
        <taxon>Gammaproteobacteria</taxon>
        <taxon>Alteromonadales</taxon>
        <taxon>Shewanellaceae</taxon>
        <taxon>Shewanella</taxon>
    </lineage>
</organism>
<comment type="catalytic activity">
    <reaction evidence="7">
        <text>a peptidoglycan chain = a peptidoglycan chain with N-acetyl-1,6-anhydromuramyl-[peptide] at the reducing end + a peptidoglycan chain with N-acetylglucosamine at the non-reducing end.</text>
        <dbReference type="EC" id="4.2.2.29"/>
    </reaction>
</comment>
<protein>
    <recommendedName>
        <fullName evidence="7">Endolytic murein transglycosylase</fullName>
        <ecNumber evidence="7">4.2.2.29</ecNumber>
    </recommendedName>
    <alternativeName>
        <fullName evidence="7">Peptidoglycan lytic transglycosylase</fullName>
    </alternativeName>
    <alternativeName>
        <fullName evidence="7">Peptidoglycan polymerization terminase</fullName>
    </alternativeName>
</protein>
<evidence type="ECO:0000256" key="6">
    <source>
        <dbReference type="ARBA" id="ARBA00023316"/>
    </source>
</evidence>
<dbReference type="STRING" id="1515746.HR45_04115"/>
<dbReference type="InterPro" id="IPR003770">
    <property type="entry name" value="MLTG-like"/>
</dbReference>
<evidence type="ECO:0000256" key="2">
    <source>
        <dbReference type="ARBA" id="ARBA00022692"/>
    </source>
</evidence>
<keyword evidence="7" id="KW-0997">Cell inner membrane</keyword>
<reference evidence="9 10" key="1">
    <citation type="submission" date="2014-06" db="EMBL/GenBank/DDBJ databases">
        <title>Shewanella sp. YQH10.</title>
        <authorList>
            <person name="Liu Y."/>
            <person name="Zeng R."/>
        </authorList>
    </citation>
    <scope>NUCLEOTIDE SEQUENCE [LARGE SCALE GENOMIC DNA]</scope>
    <source>
        <strain evidence="9 10">YQH10</strain>
    </source>
</reference>
<dbReference type="GO" id="GO:0071555">
    <property type="term" value="P:cell wall organization"/>
    <property type="evidence" value="ECO:0007669"/>
    <property type="project" value="UniProtKB-KW"/>
</dbReference>
<keyword evidence="2 7" id="KW-0812">Transmembrane</keyword>
<dbReference type="AlphaFoldDB" id="A0A094JHA3"/>
<dbReference type="Gene3D" id="3.30.160.60">
    <property type="entry name" value="Classic Zinc Finger"/>
    <property type="match status" value="2"/>
</dbReference>
<dbReference type="HAMAP" id="MF_02065">
    <property type="entry name" value="MltG"/>
    <property type="match status" value="1"/>
</dbReference>
<keyword evidence="1 7" id="KW-1003">Cell membrane</keyword>
<dbReference type="OrthoDB" id="9814591at2"/>
<keyword evidence="3 7" id="KW-1133">Transmembrane helix</keyword>
<dbReference type="EC" id="4.2.2.29" evidence="7"/>